<evidence type="ECO:0000313" key="1">
    <source>
        <dbReference type="EMBL" id="MCV7424338.1"/>
    </source>
</evidence>
<evidence type="ECO:0000313" key="2">
    <source>
        <dbReference type="Proteomes" id="UP001141629"/>
    </source>
</evidence>
<dbReference type="Proteomes" id="UP001141629">
    <property type="component" value="Unassembled WGS sequence"/>
</dbReference>
<name>A0A9X2Z7D7_9MYCO</name>
<protein>
    <submittedName>
        <fullName evidence="1">Uncharacterized protein</fullName>
    </submittedName>
</protein>
<dbReference type="EMBL" id="JACKVK010000014">
    <property type="protein sequence ID" value="MCV7424338.1"/>
    <property type="molecule type" value="Genomic_DNA"/>
</dbReference>
<dbReference type="AlphaFoldDB" id="A0A9X2Z7D7"/>
<reference evidence="1" key="1">
    <citation type="submission" date="2020-07" db="EMBL/GenBank/DDBJ databases">
        <authorList>
            <person name="Pettersson B.M.F."/>
            <person name="Behra P.R.K."/>
            <person name="Ramesh M."/>
            <person name="Das S."/>
            <person name="Dasgupta S."/>
            <person name="Kirsebom L.A."/>
        </authorList>
    </citation>
    <scope>NUCLEOTIDE SEQUENCE</scope>
    <source>
        <strain evidence="1">DSM 44838</strain>
    </source>
</reference>
<keyword evidence="2" id="KW-1185">Reference proteome</keyword>
<gene>
    <name evidence="1" type="ORF">H7K45_27705</name>
</gene>
<proteinExistence type="predicted"/>
<comment type="caution">
    <text evidence="1">The sequence shown here is derived from an EMBL/GenBank/DDBJ whole genome shotgun (WGS) entry which is preliminary data.</text>
</comment>
<reference evidence="1" key="2">
    <citation type="journal article" date="2022" name="BMC Genomics">
        <title>Comparative genome analysis of mycobacteria focusing on tRNA and non-coding RNA.</title>
        <authorList>
            <person name="Behra P.R.K."/>
            <person name="Pettersson B.M.F."/>
            <person name="Ramesh M."/>
            <person name="Das S."/>
            <person name="Dasgupta S."/>
            <person name="Kirsebom L.A."/>
        </authorList>
    </citation>
    <scope>NUCLEOTIDE SEQUENCE</scope>
    <source>
        <strain evidence="1">DSM 44838</strain>
    </source>
</reference>
<dbReference type="RefSeq" id="WP_263999393.1">
    <property type="nucleotide sequence ID" value="NZ_JACKVK010000014.1"/>
</dbReference>
<accession>A0A9X2Z7D7</accession>
<sequence>MGAKYRVELNQPEFDRQVAGFARRRMASLQRRIANQARQDVPVRTGNLGRRVKEGDIRTVGPRTVSGSVGDDARYAAAVHEGSRPHIIRPRSAKALRFNIGGRTVFATRVNHPGTRARPFLRNAGIRVAERER</sequence>
<organism evidence="1 2">
    <name type="scientific">Mycobacterium yunnanensis</name>
    <dbReference type="NCBI Taxonomy" id="368477"/>
    <lineage>
        <taxon>Bacteria</taxon>
        <taxon>Bacillati</taxon>
        <taxon>Actinomycetota</taxon>
        <taxon>Actinomycetes</taxon>
        <taxon>Mycobacteriales</taxon>
        <taxon>Mycobacteriaceae</taxon>
        <taxon>Mycobacterium</taxon>
    </lineage>
</organism>